<evidence type="ECO:0000256" key="6">
    <source>
        <dbReference type="SAM" id="Phobius"/>
    </source>
</evidence>
<sequence length="668" mass="75102">MEVDFIELTQSYVLSLLSLIVVFLELNEQLLKLKDEEESAASGELMNEKGEKKGGRASLVGKPLFFGIKRDVRFKMKIVVLLGILSLSLALTSALQSPSPTFRERFEYKHSFKPPYLAQKDGSVPFFEYSGNAIASHESVRITPSLRSQKGRGRVGADVLTNGMDWVSSLTPLITIISTITPYIMAMGNDGTIGYDHQNDGSTQQLAGCLRDFRNKPFPVKAKIEFFNNILTVFFHNGISNNDKDFELCLRVENMFLPKTGYFGISAATGGLADDHDVLRFSVSSLHPTEQGVPFQAPSDAESKKFEMEFEEYQKKLKDQKDQWAIDNPEQAKAKEDHDDWSNWFSDSDKELQQIFQGQSAIKDTINDLHRKMDEIIGRQERTLSLLSAGGQGFAQGNQPPPMPQGGAGGGVPVDTIRRDEVNVVLSNQREIVSTSRDIKNFVSDIHSKANQLLNRGSSQPIGGGADPGQINEMRDSLNAIKRDLNTVSKKNECPQAAASTTGGSPCVFQYILFGVYDYPYYRFDCIFDIQGHCQLQIIINNMERGPLQIPNDKEIKDKSLCSLGTPGEDSVLYALVDLKYKEGLPARTTNDIERVHSLQRNWLDFQNLPEIKSNLSQSVKRDVLDRNKTFRSSIMHKSLIDWSDDGQKKEKERLARLYYRKDFRETS</sequence>
<dbReference type="GO" id="GO:0030134">
    <property type="term" value="C:COPII-coated ER to Golgi transport vesicle"/>
    <property type="evidence" value="ECO:0007669"/>
    <property type="project" value="TreeGrafter"/>
</dbReference>
<evidence type="ECO:0000256" key="3">
    <source>
        <dbReference type="ARBA" id="ARBA00022729"/>
    </source>
</evidence>
<keyword evidence="5 6" id="KW-0472">Membrane</keyword>
<gene>
    <name evidence="7" type="ORF">LSAA_11256</name>
</gene>
<dbReference type="PANTHER" id="PTHR12223:SF28">
    <property type="entry name" value="LECTIN, MANNOSE BINDING 1 LIKE"/>
    <property type="match status" value="1"/>
</dbReference>
<evidence type="ECO:0000256" key="5">
    <source>
        <dbReference type="ARBA" id="ARBA00023136"/>
    </source>
</evidence>
<dbReference type="PROSITE" id="PS51328">
    <property type="entry name" value="L_LECTIN_LIKE"/>
    <property type="match status" value="1"/>
</dbReference>
<keyword evidence="4 6" id="KW-1133">Transmembrane helix</keyword>
<dbReference type="AlphaFoldDB" id="A0A7R8HBE2"/>
<dbReference type="InterPro" id="IPR005052">
    <property type="entry name" value="Lectin_leg"/>
</dbReference>
<dbReference type="Proteomes" id="UP000675881">
    <property type="component" value="Chromosome 6"/>
</dbReference>
<name>A0A7R8HBE2_LEPSM</name>
<dbReference type="GO" id="GO:0005793">
    <property type="term" value="C:endoplasmic reticulum-Golgi intermediate compartment"/>
    <property type="evidence" value="ECO:0007669"/>
    <property type="project" value="TreeGrafter"/>
</dbReference>
<protein>
    <submittedName>
        <fullName evidence="7">LMAN1</fullName>
    </submittedName>
</protein>
<keyword evidence="8" id="KW-1185">Reference proteome</keyword>
<proteinExistence type="predicted"/>
<keyword evidence="3" id="KW-0732">Signal</keyword>
<dbReference type="GO" id="GO:0000139">
    <property type="term" value="C:Golgi membrane"/>
    <property type="evidence" value="ECO:0007669"/>
    <property type="project" value="TreeGrafter"/>
</dbReference>
<evidence type="ECO:0000256" key="1">
    <source>
        <dbReference type="ARBA" id="ARBA00004479"/>
    </source>
</evidence>
<dbReference type="GO" id="GO:0005537">
    <property type="term" value="F:D-mannose binding"/>
    <property type="evidence" value="ECO:0007669"/>
    <property type="project" value="TreeGrafter"/>
</dbReference>
<feature type="transmembrane region" description="Helical" evidence="6">
    <location>
        <begin position="6"/>
        <end position="24"/>
    </location>
</feature>
<dbReference type="SUPFAM" id="SSF49899">
    <property type="entry name" value="Concanavalin A-like lectins/glucanases"/>
    <property type="match status" value="1"/>
</dbReference>
<dbReference type="Pfam" id="PF03388">
    <property type="entry name" value="Lectin_leg-like"/>
    <property type="match status" value="2"/>
</dbReference>
<dbReference type="PANTHER" id="PTHR12223">
    <property type="entry name" value="VESICULAR MANNOSE-BINDING LECTIN"/>
    <property type="match status" value="1"/>
</dbReference>
<accession>A0A7R8HBE2</accession>
<feature type="transmembrane region" description="Helical" evidence="6">
    <location>
        <begin position="78"/>
        <end position="95"/>
    </location>
</feature>
<evidence type="ECO:0000256" key="2">
    <source>
        <dbReference type="ARBA" id="ARBA00022692"/>
    </source>
</evidence>
<dbReference type="Gene3D" id="2.60.120.200">
    <property type="match status" value="2"/>
</dbReference>
<dbReference type="InterPro" id="IPR013320">
    <property type="entry name" value="ConA-like_dom_sf"/>
</dbReference>
<comment type="subcellular location">
    <subcellularLocation>
        <location evidence="1">Membrane</location>
        <topology evidence="1">Single-pass type I membrane protein</topology>
    </subcellularLocation>
</comment>
<dbReference type="EMBL" id="HG994585">
    <property type="protein sequence ID" value="CAF2971918.1"/>
    <property type="molecule type" value="Genomic_DNA"/>
</dbReference>
<organism evidence="7 8">
    <name type="scientific">Lepeophtheirus salmonis</name>
    <name type="common">Salmon louse</name>
    <name type="synonym">Caligus salmonis</name>
    <dbReference type="NCBI Taxonomy" id="72036"/>
    <lineage>
        <taxon>Eukaryota</taxon>
        <taxon>Metazoa</taxon>
        <taxon>Ecdysozoa</taxon>
        <taxon>Arthropoda</taxon>
        <taxon>Crustacea</taxon>
        <taxon>Multicrustacea</taxon>
        <taxon>Hexanauplia</taxon>
        <taxon>Copepoda</taxon>
        <taxon>Siphonostomatoida</taxon>
        <taxon>Caligidae</taxon>
        <taxon>Lepeophtheirus</taxon>
    </lineage>
</organism>
<dbReference type="InterPro" id="IPR051136">
    <property type="entry name" value="Intracellular_Lectin-GPT"/>
</dbReference>
<dbReference type="GO" id="GO:0005789">
    <property type="term" value="C:endoplasmic reticulum membrane"/>
    <property type="evidence" value="ECO:0007669"/>
    <property type="project" value="TreeGrafter"/>
</dbReference>
<evidence type="ECO:0000313" key="8">
    <source>
        <dbReference type="Proteomes" id="UP000675881"/>
    </source>
</evidence>
<keyword evidence="2 6" id="KW-0812">Transmembrane</keyword>
<dbReference type="GO" id="GO:0006888">
    <property type="term" value="P:endoplasmic reticulum to Golgi vesicle-mediated transport"/>
    <property type="evidence" value="ECO:0007669"/>
    <property type="project" value="TreeGrafter"/>
</dbReference>
<evidence type="ECO:0000313" key="7">
    <source>
        <dbReference type="EMBL" id="CAF2971918.1"/>
    </source>
</evidence>
<dbReference type="OrthoDB" id="10265193at2759"/>
<reference evidence="7" key="1">
    <citation type="submission" date="2021-02" db="EMBL/GenBank/DDBJ databases">
        <authorList>
            <person name="Bekaert M."/>
        </authorList>
    </citation>
    <scope>NUCLEOTIDE SEQUENCE</scope>
    <source>
        <strain evidence="7">IoA-00</strain>
    </source>
</reference>
<evidence type="ECO:0000256" key="4">
    <source>
        <dbReference type="ARBA" id="ARBA00022989"/>
    </source>
</evidence>